<dbReference type="OrthoDB" id="1263307at2759"/>
<dbReference type="EMBL" id="WWBZ02000062">
    <property type="protein sequence ID" value="KAF4303273.1"/>
    <property type="molecule type" value="Genomic_DNA"/>
</dbReference>
<proteinExistence type="predicted"/>
<dbReference type="PANTHER" id="PTHR37017">
    <property type="entry name" value="AB HYDROLASE-1 DOMAIN-CONTAINING PROTEIN-RELATED"/>
    <property type="match status" value="1"/>
</dbReference>
<keyword evidence="2" id="KW-0378">Hydrolase</keyword>
<dbReference type="InterPro" id="IPR029058">
    <property type="entry name" value="AB_hydrolase_fold"/>
</dbReference>
<evidence type="ECO:0000259" key="1">
    <source>
        <dbReference type="Pfam" id="PF12697"/>
    </source>
</evidence>
<gene>
    <name evidence="2" type="ORF">GTA08_BOTSDO09379</name>
</gene>
<protein>
    <submittedName>
        <fullName evidence="2">Prolyl aminopeptidase protein</fullName>
    </submittedName>
</protein>
<dbReference type="SUPFAM" id="SSF53474">
    <property type="entry name" value="alpha/beta-Hydrolases"/>
    <property type="match status" value="1"/>
</dbReference>
<feature type="domain" description="AB hydrolase-1" evidence="1">
    <location>
        <begin position="7"/>
        <end position="245"/>
    </location>
</feature>
<accession>A0A8H4IQ74</accession>
<keyword evidence="2" id="KW-0031">Aminopeptidase</keyword>
<organism evidence="2 3">
    <name type="scientific">Botryosphaeria dothidea</name>
    <dbReference type="NCBI Taxonomy" id="55169"/>
    <lineage>
        <taxon>Eukaryota</taxon>
        <taxon>Fungi</taxon>
        <taxon>Dikarya</taxon>
        <taxon>Ascomycota</taxon>
        <taxon>Pezizomycotina</taxon>
        <taxon>Dothideomycetes</taxon>
        <taxon>Dothideomycetes incertae sedis</taxon>
        <taxon>Botryosphaeriales</taxon>
        <taxon>Botryosphaeriaceae</taxon>
        <taxon>Botryosphaeria</taxon>
    </lineage>
</organism>
<comment type="caution">
    <text evidence="2">The sequence shown here is derived from an EMBL/GenBank/DDBJ whole genome shotgun (WGS) entry which is preliminary data.</text>
</comment>
<dbReference type="InterPro" id="IPR000073">
    <property type="entry name" value="AB_hydrolase_1"/>
</dbReference>
<dbReference type="InterPro" id="IPR052897">
    <property type="entry name" value="Sec-Metab_Biosynth_Hydrolase"/>
</dbReference>
<keyword evidence="2" id="KW-0645">Protease</keyword>
<dbReference type="Proteomes" id="UP000572817">
    <property type="component" value="Unassembled WGS sequence"/>
</dbReference>
<reference evidence="2" key="1">
    <citation type="submission" date="2020-04" db="EMBL/GenBank/DDBJ databases">
        <title>Genome Assembly and Annotation of Botryosphaeria dothidea sdau 11-99, a Latent Pathogen of Apple Fruit Ring Rot in China.</title>
        <authorList>
            <person name="Yu C."/>
            <person name="Diao Y."/>
            <person name="Lu Q."/>
            <person name="Zhao J."/>
            <person name="Cui S."/>
            <person name="Peng C."/>
            <person name="He B."/>
            <person name="Liu H."/>
        </authorList>
    </citation>
    <scope>NUCLEOTIDE SEQUENCE [LARGE SCALE GENOMIC DNA]</scope>
    <source>
        <strain evidence="2">Sdau11-99</strain>
    </source>
</reference>
<name>A0A8H4IQ74_9PEZI</name>
<dbReference type="Pfam" id="PF12697">
    <property type="entry name" value="Abhydrolase_6"/>
    <property type="match status" value="1"/>
</dbReference>
<dbReference type="GO" id="GO:0004177">
    <property type="term" value="F:aminopeptidase activity"/>
    <property type="evidence" value="ECO:0007669"/>
    <property type="project" value="UniProtKB-KW"/>
</dbReference>
<dbReference type="AlphaFoldDB" id="A0A8H4IQ74"/>
<dbReference type="Gene3D" id="3.40.50.1820">
    <property type="entry name" value="alpha/beta hydrolase"/>
    <property type="match status" value="1"/>
</dbReference>
<evidence type="ECO:0000313" key="3">
    <source>
        <dbReference type="Proteomes" id="UP000572817"/>
    </source>
</evidence>
<keyword evidence="3" id="KW-1185">Reference proteome</keyword>
<sequence length="258" mass="27130">MAPKPSIVIVPGAWHSPAHFAPTIALLESAGYAVHPVTLPSVGASPALANWDPDVAAIRSVVETAIGPNGNPVVILAHSYGGLPTQDAIHDLDLPTRQSLGQPGGVIRLIYLAAFIGDVGQSLLEHTGNKPSPWIVIDSETDTALPSNPLNTFYHDVPAPLADVSASALRPHSLATFRSTLARPPPWKRVPTTYIVCEGDRASAAALQEARVAAVRRDPEGKVDAVERVGASHSPFLSVPEWMAGAVRRACGEEVGKL</sequence>
<evidence type="ECO:0000313" key="2">
    <source>
        <dbReference type="EMBL" id="KAF4303273.1"/>
    </source>
</evidence>
<dbReference type="PANTHER" id="PTHR37017:SF11">
    <property type="entry name" value="ESTERASE_LIPASE_THIOESTERASE DOMAIN-CONTAINING PROTEIN"/>
    <property type="match status" value="1"/>
</dbReference>